<name>A0ABP9K098_9SPHN</name>
<dbReference type="Proteomes" id="UP001500518">
    <property type="component" value="Unassembled WGS sequence"/>
</dbReference>
<gene>
    <name evidence="1" type="ORF">GCM10023208_02580</name>
</gene>
<reference evidence="2" key="1">
    <citation type="journal article" date="2019" name="Int. J. Syst. Evol. Microbiol.">
        <title>The Global Catalogue of Microorganisms (GCM) 10K type strain sequencing project: providing services to taxonomists for standard genome sequencing and annotation.</title>
        <authorList>
            <consortium name="The Broad Institute Genomics Platform"/>
            <consortium name="The Broad Institute Genome Sequencing Center for Infectious Disease"/>
            <person name="Wu L."/>
            <person name="Ma J."/>
        </authorList>
    </citation>
    <scope>NUCLEOTIDE SEQUENCE [LARGE SCALE GENOMIC DNA]</scope>
    <source>
        <strain evidence="2">JCM 18014</strain>
    </source>
</reference>
<proteinExistence type="predicted"/>
<comment type="caution">
    <text evidence="1">The sequence shown here is derived from an EMBL/GenBank/DDBJ whole genome shotgun (WGS) entry which is preliminary data.</text>
</comment>
<organism evidence="1 2">
    <name type="scientific">Erythrobacter westpacificensis</name>
    <dbReference type="NCBI Taxonomy" id="1055231"/>
    <lineage>
        <taxon>Bacteria</taxon>
        <taxon>Pseudomonadati</taxon>
        <taxon>Pseudomonadota</taxon>
        <taxon>Alphaproteobacteria</taxon>
        <taxon>Sphingomonadales</taxon>
        <taxon>Erythrobacteraceae</taxon>
        <taxon>Erythrobacter/Porphyrobacter group</taxon>
        <taxon>Erythrobacter</taxon>
    </lineage>
</organism>
<protein>
    <submittedName>
        <fullName evidence="1">Uncharacterized protein</fullName>
    </submittedName>
</protein>
<keyword evidence="2" id="KW-1185">Reference proteome</keyword>
<evidence type="ECO:0000313" key="1">
    <source>
        <dbReference type="EMBL" id="GAA5046838.1"/>
    </source>
</evidence>
<evidence type="ECO:0000313" key="2">
    <source>
        <dbReference type="Proteomes" id="UP001500518"/>
    </source>
</evidence>
<dbReference type="EMBL" id="BAABHV010000001">
    <property type="protein sequence ID" value="GAA5046838.1"/>
    <property type="molecule type" value="Genomic_DNA"/>
</dbReference>
<sequence>MRGNLADRFAQAIGGKASQIEKAVRPALVRQNPAEGGKGQCRSILYVIFTCVKNGWQSVNKYKCLVVPPSGRRGSGAK</sequence>
<accession>A0ABP9K098</accession>